<evidence type="ECO:0000256" key="1">
    <source>
        <dbReference type="SAM" id="MobiDB-lite"/>
    </source>
</evidence>
<evidence type="ECO:0000313" key="2">
    <source>
        <dbReference type="EMBL" id="EAU48618.1"/>
    </source>
</evidence>
<proteinExistence type="predicted"/>
<dbReference type="EMBL" id="AATQ01000001">
    <property type="protein sequence ID" value="EAU48618.1"/>
    <property type="molecule type" value="Genomic_DNA"/>
</dbReference>
<dbReference type="AlphaFoldDB" id="Q0FWD4"/>
<sequence>MRLPSGRLGRPGLRWSTLKTQDGDTGGCRRWSV</sequence>
<organism evidence="2 3">
    <name type="scientific">Salipiger bermudensis (strain DSM 26914 / JCM 13377 / KCTC 12554 / HTCC2601)</name>
    <name type="common">Pelagibaca bermudensis</name>
    <dbReference type="NCBI Taxonomy" id="314265"/>
    <lineage>
        <taxon>Bacteria</taxon>
        <taxon>Pseudomonadati</taxon>
        <taxon>Pseudomonadota</taxon>
        <taxon>Alphaproteobacteria</taxon>
        <taxon>Rhodobacterales</taxon>
        <taxon>Roseobacteraceae</taxon>
        <taxon>Salipiger</taxon>
    </lineage>
</organism>
<dbReference type="HOGENOM" id="CLU_3383150_0_0_5"/>
<evidence type="ECO:0000313" key="3">
    <source>
        <dbReference type="Proteomes" id="UP000006230"/>
    </source>
</evidence>
<feature type="region of interest" description="Disordered" evidence="1">
    <location>
        <begin position="1"/>
        <end position="33"/>
    </location>
</feature>
<keyword evidence="3" id="KW-1185">Reference proteome</keyword>
<accession>Q0FWD4</accession>
<name>Q0FWD4_SALBH</name>
<gene>
    <name evidence="2" type="ORF">R2601_03558</name>
</gene>
<protein>
    <submittedName>
        <fullName evidence="2">Uncharacterized protein</fullName>
    </submittedName>
</protein>
<dbReference type="Proteomes" id="UP000006230">
    <property type="component" value="Unassembled WGS sequence"/>
</dbReference>
<comment type="caution">
    <text evidence="2">The sequence shown here is derived from an EMBL/GenBank/DDBJ whole genome shotgun (WGS) entry which is preliminary data.</text>
</comment>
<reference evidence="2 3" key="1">
    <citation type="journal article" date="2010" name="J. Bacteriol.">
        <title>Genome sequences of Pelagibaca bermudensis HTCC2601T and Maritimibacter alkaliphilus HTCC2654T, the type strains of two marine Roseobacter genera.</title>
        <authorList>
            <person name="Thrash J.C."/>
            <person name="Cho J.C."/>
            <person name="Ferriera S."/>
            <person name="Johnson J."/>
            <person name="Vergin K.L."/>
            <person name="Giovannoni S.J."/>
        </authorList>
    </citation>
    <scope>NUCLEOTIDE SEQUENCE [LARGE SCALE GENOMIC DNA]</scope>
    <source>
        <strain evidence="3">DSM 26914 / JCM 13377 / KCTC 12554 / HTCC2601</strain>
    </source>
</reference>